<dbReference type="AlphaFoldDB" id="A0A1V9YMM3"/>
<keyword evidence="3 7" id="KW-0812">Transmembrane</keyword>
<dbReference type="GO" id="GO:0022857">
    <property type="term" value="F:transmembrane transporter activity"/>
    <property type="evidence" value="ECO:0007669"/>
    <property type="project" value="UniProtKB-UniRule"/>
</dbReference>
<keyword evidence="5 7" id="KW-0472">Membrane</keyword>
<protein>
    <recommendedName>
        <fullName evidence="7">Choline transporter-like protein</fullName>
    </recommendedName>
</protein>
<evidence type="ECO:0000256" key="3">
    <source>
        <dbReference type="ARBA" id="ARBA00022692"/>
    </source>
</evidence>
<dbReference type="GO" id="GO:0005886">
    <property type="term" value="C:plasma membrane"/>
    <property type="evidence" value="ECO:0007669"/>
    <property type="project" value="UniProtKB-SubCell"/>
</dbReference>
<comment type="function">
    <text evidence="7">Choline transporter.</text>
</comment>
<dbReference type="PANTHER" id="PTHR12385">
    <property type="entry name" value="CHOLINE TRANSPORTER-LIKE (SLC FAMILY 44)"/>
    <property type="match status" value="1"/>
</dbReference>
<feature type="transmembrane region" description="Helical" evidence="7">
    <location>
        <begin position="28"/>
        <end position="49"/>
    </location>
</feature>
<feature type="transmembrane region" description="Helical" evidence="7">
    <location>
        <begin position="397"/>
        <end position="417"/>
    </location>
</feature>
<feature type="transmembrane region" description="Helical" evidence="7">
    <location>
        <begin position="535"/>
        <end position="557"/>
    </location>
</feature>
<reference evidence="8 9" key="1">
    <citation type="journal article" date="2014" name="Genome Biol. Evol.">
        <title>The secreted proteins of Achlya hypogyna and Thraustotheca clavata identify the ancestral oomycete secretome and reveal gene acquisitions by horizontal gene transfer.</title>
        <authorList>
            <person name="Misner I."/>
            <person name="Blouin N."/>
            <person name="Leonard G."/>
            <person name="Richards T.A."/>
            <person name="Lane C.E."/>
        </authorList>
    </citation>
    <scope>NUCLEOTIDE SEQUENCE [LARGE SCALE GENOMIC DNA]</scope>
    <source>
        <strain evidence="8 9">ATCC 48635</strain>
    </source>
</reference>
<comment type="caution">
    <text evidence="8">The sequence shown here is derived from an EMBL/GenBank/DDBJ whole genome shotgun (WGS) entry which is preliminary data.</text>
</comment>
<dbReference type="InterPro" id="IPR007603">
    <property type="entry name" value="Choline_transptr-like"/>
</dbReference>
<sequence>MPTYGAGQPLLHTRRNAYTEADRKCRDVFCVLLFALFWFGMVIVASTAYQAGNPHALIYPADHNGDLCNVTHPDLYFPHPQQDEKAHSTYYGVCVTSCPQKDDTVGGYPAPMDFKAVLHHCVPTNTSDAATEKTYERIFGPVATVFKDLARYVADVRRSFKAVVGIGVGGGFAGCLLWLALLRSVPHVVVWGSVLLSLLLLLVATAVCASEAKLISNAEVGALASSIKLHVVSDNAQYFKIATVALLLIDIVYILLLAFMRSRIQMSIGIVKVACTGLSQIPTLIFFPLLPGLKLLALFVYFVVSSVYIASCGNISMSQVARHTSAVKGNGTNPDVMKYLFAYNVFGVFWTQQLIEAVTVCTIAGAISRYYWSDRDNRHNIGWAVGTSSYYCFRYHFGSLVFGAAIVAAVQFVRALLEYVDRQTQGTQNKAVQIVVCCCRCCLWCLHKVVKFLSSNGYILIAMKGGSFCHAIVDAFNLVAANLGRIGTQSLVATYVLLLGKILVTTGCTLGMYAYETANDIKLSSPFPPLVATGVLSYAIASIFLSVFDVAVNTVLLSICEDEKINRTTGQYYATPEIRRFLDDSAKHAFKHYKTDNQDTSV</sequence>
<comment type="similarity">
    <text evidence="2 7">Belongs to the CTL (choline transporter-like) family.</text>
</comment>
<proteinExistence type="inferred from homology"/>
<name>A0A1V9YMM3_ACHHY</name>
<feature type="transmembrane region" description="Helical" evidence="7">
    <location>
        <begin position="188"/>
        <end position="207"/>
    </location>
</feature>
<keyword evidence="4 7" id="KW-1133">Transmembrane helix</keyword>
<feature type="transmembrane region" description="Helical" evidence="7">
    <location>
        <begin position="492"/>
        <end position="515"/>
    </location>
</feature>
<dbReference type="OrthoDB" id="420519at2759"/>
<feature type="transmembrane region" description="Helical" evidence="7">
    <location>
        <begin position="458"/>
        <end position="480"/>
    </location>
</feature>
<dbReference type="PANTHER" id="PTHR12385:SF14">
    <property type="entry name" value="CHOLINE TRANSPORTER-LIKE 2"/>
    <property type="match status" value="1"/>
</dbReference>
<evidence type="ECO:0000256" key="1">
    <source>
        <dbReference type="ARBA" id="ARBA00004141"/>
    </source>
</evidence>
<evidence type="ECO:0000256" key="2">
    <source>
        <dbReference type="ARBA" id="ARBA00007168"/>
    </source>
</evidence>
<comment type="subcellular location">
    <subcellularLocation>
        <location evidence="7">Cell membrane</location>
        <topology evidence="7">Multi-pass membrane protein</topology>
    </subcellularLocation>
    <subcellularLocation>
        <location evidence="1">Membrane</location>
        <topology evidence="1">Multi-pass membrane protein</topology>
    </subcellularLocation>
</comment>
<evidence type="ECO:0000256" key="7">
    <source>
        <dbReference type="RuleBase" id="RU368066"/>
    </source>
</evidence>
<dbReference type="EMBL" id="JNBR01001472">
    <property type="protein sequence ID" value="OQR86970.1"/>
    <property type="molecule type" value="Genomic_DNA"/>
</dbReference>
<feature type="transmembrane region" description="Helical" evidence="7">
    <location>
        <begin position="238"/>
        <end position="258"/>
    </location>
</feature>
<feature type="transmembrane region" description="Helical" evidence="7">
    <location>
        <begin position="162"/>
        <end position="181"/>
    </location>
</feature>
<dbReference type="Pfam" id="PF04515">
    <property type="entry name" value="Choline_transpo"/>
    <property type="match status" value="1"/>
</dbReference>
<dbReference type="Proteomes" id="UP000243579">
    <property type="component" value="Unassembled WGS sequence"/>
</dbReference>
<evidence type="ECO:0000256" key="6">
    <source>
        <dbReference type="ARBA" id="ARBA00023180"/>
    </source>
</evidence>
<evidence type="ECO:0000256" key="4">
    <source>
        <dbReference type="ARBA" id="ARBA00022989"/>
    </source>
</evidence>
<evidence type="ECO:0000256" key="5">
    <source>
        <dbReference type="ARBA" id="ARBA00023136"/>
    </source>
</evidence>
<gene>
    <name evidence="8" type="ORF">ACHHYP_09696</name>
</gene>
<keyword evidence="9" id="KW-1185">Reference proteome</keyword>
<accession>A0A1V9YMM3</accession>
<evidence type="ECO:0000313" key="8">
    <source>
        <dbReference type="EMBL" id="OQR86970.1"/>
    </source>
</evidence>
<evidence type="ECO:0000313" key="9">
    <source>
        <dbReference type="Proteomes" id="UP000243579"/>
    </source>
</evidence>
<keyword evidence="6" id="KW-0325">Glycoprotein</keyword>
<organism evidence="8 9">
    <name type="scientific">Achlya hypogyna</name>
    <name type="common">Oomycete</name>
    <name type="synonym">Protoachlya hypogyna</name>
    <dbReference type="NCBI Taxonomy" id="1202772"/>
    <lineage>
        <taxon>Eukaryota</taxon>
        <taxon>Sar</taxon>
        <taxon>Stramenopiles</taxon>
        <taxon>Oomycota</taxon>
        <taxon>Saprolegniomycetes</taxon>
        <taxon>Saprolegniales</taxon>
        <taxon>Achlyaceae</taxon>
        <taxon>Achlya</taxon>
    </lineage>
</organism>